<proteinExistence type="predicted"/>
<dbReference type="EMBL" id="CP126116">
    <property type="protein sequence ID" value="WHZ55609.1"/>
    <property type="molecule type" value="Genomic_DNA"/>
</dbReference>
<reference evidence="2" key="1">
    <citation type="journal article" date="2025" name="Aquaculture">
        <title>Assessment of the bioflocculant production and safety properties of Metabacillus hrfriensis sp. nov. based on phenotypic and whole-genome sequencing analysis.</title>
        <authorList>
            <person name="Zhang R."/>
            <person name="Zhao Z."/>
            <person name="Luo L."/>
            <person name="Wang S."/>
            <person name="Guo K."/>
            <person name="Xu W."/>
        </authorList>
    </citation>
    <scope>NUCLEOTIDE SEQUENCE [LARGE SCALE GENOMIC DNA]</scope>
    <source>
        <strain evidence="2">CT-WN-B3</strain>
    </source>
</reference>
<accession>A0ACD4R5A1</accession>
<evidence type="ECO:0000313" key="2">
    <source>
        <dbReference type="Proteomes" id="UP001226091"/>
    </source>
</evidence>
<dbReference type="Proteomes" id="UP001226091">
    <property type="component" value="Chromosome"/>
</dbReference>
<organism evidence="1 2">
    <name type="scientific">Metabacillus hrfriensis</name>
    <dbReference type="NCBI Taxonomy" id="3048891"/>
    <lineage>
        <taxon>Bacteria</taxon>
        <taxon>Bacillati</taxon>
        <taxon>Bacillota</taxon>
        <taxon>Bacilli</taxon>
        <taxon>Bacillales</taxon>
        <taxon>Bacillaceae</taxon>
        <taxon>Metabacillus</taxon>
    </lineage>
</organism>
<keyword evidence="2" id="KW-1185">Reference proteome</keyword>
<evidence type="ECO:0000313" key="1">
    <source>
        <dbReference type="EMBL" id="WHZ55609.1"/>
    </source>
</evidence>
<name>A0ACD4R5A1_9BACI</name>
<gene>
    <name evidence="1" type="ORF">QLQ22_12795</name>
</gene>
<protein>
    <submittedName>
        <fullName evidence="1">Glycerol-3-phosphate responsive antiterminator</fullName>
    </submittedName>
</protein>
<sequence length="186" mass="20700">MDHIKQLFELNPIVAAVRDVKQIEDASESNVQVIFLMTGDIFNIKHCVDTAKQHNKSIFLHVDLMKGIAKDKEGIKYLAREIKPDGIITTKSNLIKVAKKEELIAIQHLFFLDTHAYTSGVRNIMETKPDAIEIMPGLMPRVIKDLSKVCPYPIISAGLIKSHEEILEGLEAGSNAVAVGASELWK</sequence>